<dbReference type="InterPro" id="IPR036423">
    <property type="entry name" value="SOD-like_Cu/Zn_dom_sf"/>
</dbReference>
<sequence length="235" mass="25144">MNLHVFIIALLIPFTTQQRTRATTTTSTELPTGGIEAKCSGNWCTTPRPCTGFGCPPTTTEKAYPIPPTPLINRALVAFNVGNDISGIYGYLELAQDTQYAPVRINGTLHGLLPSKRLGFHIHQSGDIREGCSSTGNHFNFGPLVNHGIPGNMVRHVGDLGNIQTNSYGIATISMSDSMISLNGERSVVGRTFVIHEKEDDAGRGVDQESRVSGNSGMRMACGIVGILGTVQAPY</sequence>
<protein>
    <recommendedName>
        <fullName evidence="1">Superoxide dismutase [Cu-Zn]</fullName>
        <ecNumber evidence="1">1.15.1.1</ecNumber>
    </recommendedName>
</protein>
<dbReference type="GO" id="GO:0005507">
    <property type="term" value="F:copper ion binding"/>
    <property type="evidence" value="ECO:0007669"/>
    <property type="project" value="InterPro"/>
</dbReference>
<dbReference type="Proteomes" id="UP000198287">
    <property type="component" value="Unassembled WGS sequence"/>
</dbReference>
<dbReference type="EMBL" id="LNIX01000001">
    <property type="protein sequence ID" value="OXA63411.1"/>
    <property type="molecule type" value="Genomic_DNA"/>
</dbReference>
<reference evidence="4 5" key="1">
    <citation type="submission" date="2015-12" db="EMBL/GenBank/DDBJ databases">
        <title>The genome of Folsomia candida.</title>
        <authorList>
            <person name="Faddeeva A."/>
            <person name="Derks M.F."/>
            <person name="Anvar Y."/>
            <person name="Smit S."/>
            <person name="Van Straalen N."/>
            <person name="Roelofs D."/>
        </authorList>
    </citation>
    <scope>NUCLEOTIDE SEQUENCE [LARGE SCALE GENOMIC DNA]</scope>
    <source>
        <strain evidence="4 5">VU population</strain>
        <tissue evidence="4">Whole body</tissue>
    </source>
</reference>
<keyword evidence="1" id="KW-0862">Zinc</keyword>
<feature type="domain" description="Superoxide dismutase copper/zinc binding" evidence="3">
    <location>
        <begin position="89"/>
        <end position="225"/>
    </location>
</feature>
<dbReference type="PANTHER" id="PTHR10003">
    <property type="entry name" value="SUPEROXIDE DISMUTASE CU-ZN -RELATED"/>
    <property type="match status" value="1"/>
</dbReference>
<dbReference type="Gene3D" id="2.60.40.200">
    <property type="entry name" value="Superoxide dismutase, copper/zinc binding domain"/>
    <property type="match status" value="1"/>
</dbReference>
<dbReference type="GO" id="GO:0004784">
    <property type="term" value="F:superoxide dismutase activity"/>
    <property type="evidence" value="ECO:0007669"/>
    <property type="project" value="UniProtKB-EC"/>
</dbReference>
<keyword evidence="5" id="KW-1185">Reference proteome</keyword>
<feature type="chain" id="PRO_5012081825" description="Superoxide dismutase [Cu-Zn]" evidence="2">
    <location>
        <begin position="23"/>
        <end position="235"/>
    </location>
</feature>
<dbReference type="InterPro" id="IPR024134">
    <property type="entry name" value="SOD_Cu/Zn_/chaperone"/>
</dbReference>
<keyword evidence="1" id="KW-0560">Oxidoreductase</keyword>
<dbReference type="PROSITE" id="PS00332">
    <property type="entry name" value="SOD_CU_ZN_2"/>
    <property type="match status" value="1"/>
</dbReference>
<gene>
    <name evidence="4" type="ORF">Fcan01_01652</name>
</gene>
<comment type="catalytic activity">
    <reaction evidence="1">
        <text>2 superoxide + 2 H(+) = H2O2 + O2</text>
        <dbReference type="Rhea" id="RHEA:20696"/>
        <dbReference type="ChEBI" id="CHEBI:15378"/>
        <dbReference type="ChEBI" id="CHEBI:15379"/>
        <dbReference type="ChEBI" id="CHEBI:16240"/>
        <dbReference type="ChEBI" id="CHEBI:18421"/>
        <dbReference type="EC" id="1.15.1.1"/>
    </reaction>
</comment>
<evidence type="ECO:0000313" key="5">
    <source>
        <dbReference type="Proteomes" id="UP000198287"/>
    </source>
</evidence>
<keyword evidence="1" id="KW-0479">Metal-binding</keyword>
<evidence type="ECO:0000256" key="1">
    <source>
        <dbReference type="RuleBase" id="RU000393"/>
    </source>
</evidence>
<comment type="caution">
    <text evidence="4">The sequence shown here is derived from an EMBL/GenBank/DDBJ whole genome shotgun (WGS) entry which is preliminary data.</text>
</comment>
<proteinExistence type="inferred from homology"/>
<feature type="signal peptide" evidence="2">
    <location>
        <begin position="1"/>
        <end position="22"/>
    </location>
</feature>
<dbReference type="PRINTS" id="PR00068">
    <property type="entry name" value="CUZNDISMTASE"/>
</dbReference>
<dbReference type="OrthoDB" id="2015551at2759"/>
<dbReference type="Pfam" id="PF00080">
    <property type="entry name" value="Sod_Cu"/>
    <property type="match status" value="1"/>
</dbReference>
<accession>A0A226F2L1</accession>
<comment type="similarity">
    <text evidence="1">Belongs to the Cu-Zn superoxide dismutase family.</text>
</comment>
<comment type="function">
    <text evidence="1">Destroys radicals which are normally produced within the cells and which are toxic to biological systems.</text>
</comment>
<dbReference type="STRING" id="158441.A0A226F2L1"/>
<dbReference type="AlphaFoldDB" id="A0A226F2L1"/>
<evidence type="ECO:0000259" key="3">
    <source>
        <dbReference type="Pfam" id="PF00080"/>
    </source>
</evidence>
<comment type="cofactor">
    <cofactor evidence="1">
        <name>Zn(2+)</name>
        <dbReference type="ChEBI" id="CHEBI:29105"/>
    </cofactor>
    <text evidence="1">Binds 1 zinc ion per subunit.</text>
</comment>
<organism evidence="4 5">
    <name type="scientific">Folsomia candida</name>
    <name type="common">Springtail</name>
    <dbReference type="NCBI Taxonomy" id="158441"/>
    <lineage>
        <taxon>Eukaryota</taxon>
        <taxon>Metazoa</taxon>
        <taxon>Ecdysozoa</taxon>
        <taxon>Arthropoda</taxon>
        <taxon>Hexapoda</taxon>
        <taxon>Collembola</taxon>
        <taxon>Entomobryomorpha</taxon>
        <taxon>Isotomoidea</taxon>
        <taxon>Isotomidae</taxon>
        <taxon>Proisotominae</taxon>
        <taxon>Folsomia</taxon>
    </lineage>
</organism>
<dbReference type="SUPFAM" id="SSF49329">
    <property type="entry name" value="Cu,Zn superoxide dismutase-like"/>
    <property type="match status" value="1"/>
</dbReference>
<name>A0A226F2L1_FOLCA</name>
<keyword evidence="1" id="KW-0186">Copper</keyword>
<keyword evidence="2" id="KW-0732">Signal</keyword>
<dbReference type="InterPro" id="IPR018152">
    <property type="entry name" value="SOD_Cu/Zn_BS"/>
</dbReference>
<comment type="cofactor">
    <cofactor evidence="1">
        <name>Cu cation</name>
        <dbReference type="ChEBI" id="CHEBI:23378"/>
    </cofactor>
    <text evidence="1">Binds 1 copper ion per subunit.</text>
</comment>
<dbReference type="EC" id="1.15.1.1" evidence="1"/>
<dbReference type="CDD" id="cd00305">
    <property type="entry name" value="Cu-Zn_Superoxide_Dismutase"/>
    <property type="match status" value="1"/>
</dbReference>
<evidence type="ECO:0000256" key="2">
    <source>
        <dbReference type="SAM" id="SignalP"/>
    </source>
</evidence>
<evidence type="ECO:0000313" key="4">
    <source>
        <dbReference type="EMBL" id="OXA63411.1"/>
    </source>
</evidence>
<dbReference type="InterPro" id="IPR001424">
    <property type="entry name" value="SOD_Cu_Zn_dom"/>
</dbReference>